<evidence type="ECO:0000256" key="1">
    <source>
        <dbReference type="HAMAP-Rule" id="MF_01223"/>
    </source>
</evidence>
<dbReference type="RefSeq" id="WP_010877793.1">
    <property type="nucleotide sequence ID" value="NZ_CP006577.1"/>
</dbReference>
<name>A0A075WC51_ARCFL</name>
<proteinExistence type="inferred from homology"/>
<reference evidence="2 3" key="1">
    <citation type="submission" date="2013-07" db="EMBL/GenBank/DDBJ databases">
        <title>Genome of Archaeoglobus fulgidus.</title>
        <authorList>
            <person name="Fiebig A."/>
            <person name="Birkeland N.-K."/>
        </authorList>
    </citation>
    <scope>NUCLEOTIDE SEQUENCE [LARGE SCALE GENOMIC DNA]</scope>
    <source>
        <strain evidence="2 3">DSM 8774</strain>
    </source>
</reference>
<dbReference type="NCBIfam" id="NF003035">
    <property type="entry name" value="PRK03922.1"/>
    <property type="match status" value="1"/>
</dbReference>
<comment type="similarity">
    <text evidence="1">Belongs to the UPF0212 family.</text>
</comment>
<protein>
    <recommendedName>
        <fullName evidence="1">UPF0212 protein AFULGI_00002760</fullName>
    </recommendedName>
</protein>
<dbReference type="EMBL" id="CP006577">
    <property type="protein sequence ID" value="AIG97102.1"/>
    <property type="molecule type" value="Genomic_DNA"/>
</dbReference>
<gene>
    <name evidence="2" type="ORF">AFULGI_00002760</name>
</gene>
<dbReference type="HOGENOM" id="CLU_138334_0_0_2"/>
<evidence type="ECO:0000313" key="3">
    <source>
        <dbReference type="Proteomes" id="UP000028501"/>
    </source>
</evidence>
<dbReference type="PANTHER" id="PTHR42199:SF1">
    <property type="entry name" value="UPF0212 PROTEIN TK1194"/>
    <property type="match status" value="1"/>
</dbReference>
<dbReference type="PIRSF" id="PIRSF016934">
    <property type="entry name" value="UCP016934"/>
    <property type="match status" value="1"/>
</dbReference>
<dbReference type="Pfam" id="PF04475">
    <property type="entry name" value="DUF555"/>
    <property type="match status" value="1"/>
</dbReference>
<organism evidence="2 3">
    <name type="scientific">Archaeoglobus fulgidus DSM 8774</name>
    <dbReference type="NCBI Taxonomy" id="1344584"/>
    <lineage>
        <taxon>Archaea</taxon>
        <taxon>Methanobacteriati</taxon>
        <taxon>Methanobacteriota</taxon>
        <taxon>Archaeoglobi</taxon>
        <taxon>Archaeoglobales</taxon>
        <taxon>Archaeoglobaceae</taxon>
        <taxon>Archaeoglobus</taxon>
    </lineage>
</organism>
<dbReference type="GeneID" id="24793817"/>
<evidence type="ECO:0000313" key="2">
    <source>
        <dbReference type="EMBL" id="AIG97102.1"/>
    </source>
</evidence>
<dbReference type="InterPro" id="IPR007564">
    <property type="entry name" value="UPF0212"/>
</dbReference>
<dbReference type="AlphaFoldDB" id="A0A075WC51"/>
<dbReference type="HAMAP" id="MF_01223">
    <property type="entry name" value="UPF0212"/>
    <property type="match status" value="1"/>
</dbReference>
<dbReference type="PANTHER" id="PTHR42199">
    <property type="entry name" value="UPF0212 PROTEIN MJ0068"/>
    <property type="match status" value="1"/>
</dbReference>
<accession>A0A075WC51</accession>
<dbReference type="KEGG" id="afg:AFULGI_00002760"/>
<dbReference type="Proteomes" id="UP000028501">
    <property type="component" value="Chromosome"/>
</dbReference>
<sequence length="113" mass="12367">MPDYLVVLQAAWIVRKARSVEDAMNIAVAEAGKKLNPDLDFVKIDVGDTACPKCNSPLKAVFMVAGVALVGLIFEMKVFNAKSPEHAAKIAKYEIGKRMPRIPLEVIEVAEIE</sequence>